<name>A5BKA2_VITVI</name>
<dbReference type="EMBL" id="AM462448">
    <property type="protein sequence ID" value="CAN65754.1"/>
    <property type="molecule type" value="Genomic_DNA"/>
</dbReference>
<protein>
    <submittedName>
        <fullName evidence="1">Uncharacterized protein</fullName>
    </submittedName>
</protein>
<proteinExistence type="predicted"/>
<reference evidence="1" key="1">
    <citation type="journal article" date="2007" name="PLoS ONE">
        <title>The first genome sequence of an elite grapevine cultivar (Pinot noir Vitis vinifera L.): coping with a highly heterozygous genome.</title>
        <authorList>
            <person name="Velasco R."/>
            <person name="Zharkikh A."/>
            <person name="Troggio M."/>
            <person name="Cartwright D.A."/>
            <person name="Cestaro A."/>
            <person name="Pruss D."/>
            <person name="Pindo M."/>
            <person name="FitzGerald L.M."/>
            <person name="Vezzulli S."/>
            <person name="Reid J."/>
            <person name="Malacarne G."/>
            <person name="Iliev D."/>
            <person name="Coppola G."/>
            <person name="Wardell B."/>
            <person name="Micheletti D."/>
            <person name="Macalma T."/>
            <person name="Facci M."/>
            <person name="Mitchell J.T."/>
            <person name="Perazzolli M."/>
            <person name="Eldredge G."/>
            <person name="Gatto P."/>
            <person name="Oyzerski R."/>
            <person name="Moretto M."/>
            <person name="Gutin N."/>
            <person name="Stefanini M."/>
            <person name="Chen Y."/>
            <person name="Segala C."/>
            <person name="Davenport C."/>
            <person name="Dematte L."/>
            <person name="Mraz A."/>
            <person name="Battilana J."/>
            <person name="Stormo K."/>
            <person name="Costa F."/>
            <person name="Tao Q."/>
            <person name="Si-Ammour A."/>
            <person name="Harkins T."/>
            <person name="Lackey A."/>
            <person name="Perbost C."/>
            <person name="Taillon B."/>
            <person name="Stella A."/>
            <person name="Solovyev V."/>
            <person name="Fawcett J.A."/>
            <person name="Sterck L."/>
            <person name="Vandepoele K."/>
            <person name="Grando S.M."/>
            <person name="Toppo S."/>
            <person name="Moser C."/>
            <person name="Lanchbury J."/>
            <person name="Bogden R."/>
            <person name="Skolnick M."/>
            <person name="Sgaramella V."/>
            <person name="Bhatnagar S.K."/>
            <person name="Fontana P."/>
            <person name="Gutin A."/>
            <person name="Van de Peer Y."/>
            <person name="Salamini F."/>
            <person name="Viola R."/>
        </authorList>
    </citation>
    <scope>NUCLEOTIDE SEQUENCE</scope>
</reference>
<sequence length="100" mass="11153">MALVCQGVVSQLRNTLRKGVSAAKLRISRRGGFATISQLRNGCTRLRNGTCVPKGHFVAAKIFAEGARRLQNHFTVGDDFRCGRRFSLREQIFAATLFRL</sequence>
<evidence type="ECO:0000313" key="1">
    <source>
        <dbReference type="EMBL" id="CAN65754.1"/>
    </source>
</evidence>
<accession>A5BKA2</accession>
<organism evidence="1">
    <name type="scientific">Vitis vinifera</name>
    <name type="common">Grape</name>
    <dbReference type="NCBI Taxonomy" id="29760"/>
    <lineage>
        <taxon>Eukaryota</taxon>
        <taxon>Viridiplantae</taxon>
        <taxon>Streptophyta</taxon>
        <taxon>Embryophyta</taxon>
        <taxon>Tracheophyta</taxon>
        <taxon>Spermatophyta</taxon>
        <taxon>Magnoliopsida</taxon>
        <taxon>eudicotyledons</taxon>
        <taxon>Gunneridae</taxon>
        <taxon>Pentapetalae</taxon>
        <taxon>rosids</taxon>
        <taxon>Vitales</taxon>
        <taxon>Vitaceae</taxon>
        <taxon>Viteae</taxon>
        <taxon>Vitis</taxon>
    </lineage>
</organism>
<dbReference type="AlphaFoldDB" id="A5BKA2"/>
<gene>
    <name evidence="1" type="ORF">VITISV_008396</name>
</gene>